<sequence length="354" mass="41476">MARIIGQVESLKTLKAELNKRNITRFSSVGDINRFCKEFSKEKQIVLESQENSLIEEIKQKSERIRDNGNRLELVRNNEIGRLDASIENYKKSKENLEKKRSSAFFLIKVILFFKIRKLNKKILYLTDNYELIINSSIRDIQKEIYHDSNSLTYLSENKQKVIYERSKPEINQLEHARKAIDELRPLIAGAVGESLVEKEIGKLSDNYALINDYNLKFRHPVYNRKTNDRIYSIQLDHLLVSQAGIFILETKNWSKKSINSFDLRSPVDQIIRTNYALFVVANNKIRLDKHHWGTKQIPIRSIIVMIHSKPKEEFKYVKIKLLKELNSYLEYFDPILSNSEVESVANSLLRKGN</sequence>
<feature type="domain" description="NERD" evidence="1">
    <location>
        <begin position="189"/>
        <end position="301"/>
    </location>
</feature>
<evidence type="ECO:0000313" key="3">
    <source>
        <dbReference type="Proteomes" id="UP000184406"/>
    </source>
</evidence>
<dbReference type="PROSITE" id="PS50965">
    <property type="entry name" value="NERD"/>
    <property type="match status" value="1"/>
</dbReference>
<dbReference type="AlphaFoldDB" id="A0A1M4XC08"/>
<dbReference type="EMBL" id="FQUX01000002">
    <property type="protein sequence ID" value="SHE91067.1"/>
    <property type="molecule type" value="Genomic_DNA"/>
</dbReference>
<accession>A0A1M4XC08</accession>
<dbReference type="OrthoDB" id="9813328at2"/>
<dbReference type="RefSeq" id="WP_072860908.1">
    <property type="nucleotide sequence ID" value="NZ_FQUX01000002.1"/>
</dbReference>
<reference evidence="3" key="1">
    <citation type="submission" date="2016-11" db="EMBL/GenBank/DDBJ databases">
        <authorList>
            <person name="Varghese N."/>
            <person name="Submissions S."/>
        </authorList>
    </citation>
    <scope>NUCLEOTIDE SEQUENCE [LARGE SCALE GENOMIC DNA]</scope>
    <source>
        <strain evidence="3">DSM 17539</strain>
    </source>
</reference>
<keyword evidence="3" id="KW-1185">Reference proteome</keyword>
<evidence type="ECO:0000313" key="2">
    <source>
        <dbReference type="EMBL" id="SHE91067.1"/>
    </source>
</evidence>
<proteinExistence type="predicted"/>
<protein>
    <submittedName>
        <fullName evidence="2">Nuclease-related domain-containing protein</fullName>
    </submittedName>
</protein>
<name>A0A1M4XC08_9FLAO</name>
<organism evidence="2 3">
    <name type="scientific">Arenibacter palladensis</name>
    <dbReference type="NCBI Taxonomy" id="237373"/>
    <lineage>
        <taxon>Bacteria</taxon>
        <taxon>Pseudomonadati</taxon>
        <taxon>Bacteroidota</taxon>
        <taxon>Flavobacteriia</taxon>
        <taxon>Flavobacteriales</taxon>
        <taxon>Flavobacteriaceae</taxon>
        <taxon>Arenibacter</taxon>
    </lineage>
</organism>
<dbReference type="InterPro" id="IPR011528">
    <property type="entry name" value="NERD"/>
</dbReference>
<dbReference type="Pfam" id="PF08378">
    <property type="entry name" value="NERD"/>
    <property type="match status" value="1"/>
</dbReference>
<dbReference type="Proteomes" id="UP000184406">
    <property type="component" value="Unassembled WGS sequence"/>
</dbReference>
<gene>
    <name evidence="2" type="ORF">SAMN03080594_10222</name>
</gene>
<evidence type="ECO:0000259" key="1">
    <source>
        <dbReference type="PROSITE" id="PS50965"/>
    </source>
</evidence>